<feature type="region of interest" description="Disordered" evidence="3">
    <location>
        <begin position="463"/>
        <end position="485"/>
    </location>
</feature>
<reference evidence="5" key="2">
    <citation type="journal article" date="2021" name="Sci. Rep.">
        <title>The distribution of antibiotic resistance genes in chicken gut microbiota commensals.</title>
        <authorList>
            <person name="Juricova H."/>
            <person name="Matiasovicova J."/>
            <person name="Kubasova T."/>
            <person name="Cejkova D."/>
            <person name="Rychlik I."/>
        </authorList>
    </citation>
    <scope>NUCLEOTIDE SEQUENCE</scope>
    <source>
        <strain evidence="5">An559</strain>
    </source>
</reference>
<evidence type="ECO:0000313" key="6">
    <source>
        <dbReference type="Proteomes" id="UP000774750"/>
    </source>
</evidence>
<dbReference type="InterPro" id="IPR004995">
    <property type="entry name" value="Spore_Ger"/>
</dbReference>
<gene>
    <name evidence="5" type="ORF">H6A12_05055</name>
</gene>
<keyword evidence="4" id="KW-1133">Transmembrane helix</keyword>
<organism evidence="5 6">
    <name type="scientific">Merdimmobilis hominis</name>
    <dbReference type="NCBI Taxonomy" id="2897707"/>
    <lineage>
        <taxon>Bacteria</taxon>
        <taxon>Bacillati</taxon>
        <taxon>Bacillota</taxon>
        <taxon>Clostridia</taxon>
        <taxon>Eubacteriales</taxon>
        <taxon>Oscillospiraceae</taxon>
        <taxon>Merdimmobilis</taxon>
    </lineage>
</organism>
<evidence type="ECO:0000256" key="4">
    <source>
        <dbReference type="SAM" id="Phobius"/>
    </source>
</evidence>
<feature type="transmembrane region" description="Helical" evidence="4">
    <location>
        <begin position="392"/>
        <end position="415"/>
    </location>
</feature>
<sequence length="485" mass="53339">MFSNSSDFLTREITITGVPAAFLMIEGMVNLQTMSEMLLEPLLSHRFPAHAKPQDICDYIENRTILAADTIHVYSCEQVFRMIMSGFVVLLIDNIPYACAYGMQGFSFRSVGEPSAEVNELGSREGFTEPLRINMSMVRRRIKSPSLKFDLFPVGRVSQTDICLIYMTDRVSKSLLRQLKRKLSSISLDVVLTSGYLKPFLSGTPWSLFPDVSTTERPDVLCAKIQEGRVAILIDGTPFALVVPCLFTENFQSLDDYAHSAFYASFVRIIKYVSFFVSILLPGIYVAVSTFHPELLPHALLFNIAAAEETTPFPIGIEALIIHFLYEIMREAGLRLPRPIGHAVSIVGALVIGDAAVTAGLIGAPMVMIVATTAIASFVVPPLYEAISVLRFFFILVGMSMGLYGIILFSLVLFVNVCAKTSFGIPITAPVAPFSLSAMRDTFLRLSFRTLQKKTASIEQLNGVATGTSGKEDTSNTNTDPSNRS</sequence>
<dbReference type="PIRSF" id="PIRSF005690">
    <property type="entry name" value="GerBA"/>
    <property type="match status" value="1"/>
</dbReference>
<protein>
    <submittedName>
        <fullName evidence="5">Spore germination protein</fullName>
    </submittedName>
</protein>
<feature type="transmembrane region" description="Helical" evidence="4">
    <location>
        <begin position="272"/>
        <end position="291"/>
    </location>
</feature>
<keyword evidence="2 4" id="KW-0472">Membrane</keyword>
<keyword evidence="6" id="KW-1185">Reference proteome</keyword>
<accession>A0A938X600</accession>
<comment type="caution">
    <text evidence="5">The sequence shown here is derived from an EMBL/GenBank/DDBJ whole genome shotgun (WGS) entry which is preliminary data.</text>
</comment>
<evidence type="ECO:0000256" key="1">
    <source>
        <dbReference type="ARBA" id="ARBA00005278"/>
    </source>
</evidence>
<reference evidence="5" key="1">
    <citation type="submission" date="2020-08" db="EMBL/GenBank/DDBJ databases">
        <authorList>
            <person name="Cejkova D."/>
            <person name="Kubasova T."/>
            <person name="Jahodarova E."/>
            <person name="Rychlik I."/>
        </authorList>
    </citation>
    <scope>NUCLEOTIDE SEQUENCE</scope>
    <source>
        <strain evidence="5">An559</strain>
    </source>
</reference>
<name>A0A938X600_9FIRM</name>
<evidence type="ECO:0000313" key="5">
    <source>
        <dbReference type="EMBL" id="MBM6920523.1"/>
    </source>
</evidence>
<evidence type="ECO:0000256" key="3">
    <source>
        <dbReference type="SAM" id="MobiDB-lite"/>
    </source>
</evidence>
<keyword evidence="4" id="KW-0812">Transmembrane</keyword>
<evidence type="ECO:0000256" key="2">
    <source>
        <dbReference type="ARBA" id="ARBA00023136"/>
    </source>
</evidence>
<dbReference type="PANTHER" id="PTHR22550">
    <property type="entry name" value="SPORE GERMINATION PROTEIN"/>
    <property type="match status" value="1"/>
</dbReference>
<dbReference type="InterPro" id="IPR050768">
    <property type="entry name" value="UPF0353/GerABKA_families"/>
</dbReference>
<dbReference type="Proteomes" id="UP000774750">
    <property type="component" value="Unassembled WGS sequence"/>
</dbReference>
<dbReference type="GO" id="GO:0016020">
    <property type="term" value="C:membrane"/>
    <property type="evidence" value="ECO:0007669"/>
    <property type="project" value="InterPro"/>
</dbReference>
<dbReference type="EMBL" id="JACJKY010000006">
    <property type="protein sequence ID" value="MBM6920523.1"/>
    <property type="molecule type" value="Genomic_DNA"/>
</dbReference>
<feature type="transmembrane region" description="Helical" evidence="4">
    <location>
        <begin position="362"/>
        <end position="380"/>
    </location>
</feature>
<dbReference type="Pfam" id="PF03323">
    <property type="entry name" value="GerA"/>
    <property type="match status" value="1"/>
</dbReference>
<proteinExistence type="inferred from homology"/>
<comment type="similarity">
    <text evidence="1">Belongs to the GerABKA family.</text>
</comment>
<dbReference type="AlphaFoldDB" id="A0A938X600"/>
<dbReference type="PANTHER" id="PTHR22550:SF5">
    <property type="entry name" value="LEUCINE ZIPPER PROTEIN 4"/>
    <property type="match status" value="1"/>
</dbReference>
<dbReference type="GO" id="GO:0009847">
    <property type="term" value="P:spore germination"/>
    <property type="evidence" value="ECO:0007669"/>
    <property type="project" value="InterPro"/>
</dbReference>